<name>A0A4Z2FLC1_9TELE</name>
<feature type="region of interest" description="Disordered" evidence="1">
    <location>
        <begin position="1"/>
        <end position="39"/>
    </location>
</feature>
<dbReference type="EMBL" id="SRLO01001086">
    <property type="protein sequence ID" value="TNN41705.1"/>
    <property type="molecule type" value="Genomic_DNA"/>
</dbReference>
<proteinExistence type="predicted"/>
<keyword evidence="3" id="KW-1185">Reference proteome</keyword>
<evidence type="ECO:0000256" key="1">
    <source>
        <dbReference type="SAM" id="MobiDB-lite"/>
    </source>
</evidence>
<reference evidence="2 3" key="1">
    <citation type="submission" date="2019-03" db="EMBL/GenBank/DDBJ databases">
        <title>First draft genome of Liparis tanakae, snailfish: a comprehensive survey of snailfish specific genes.</title>
        <authorList>
            <person name="Kim W."/>
            <person name="Song I."/>
            <person name="Jeong J.-H."/>
            <person name="Kim D."/>
            <person name="Kim S."/>
            <person name="Ryu S."/>
            <person name="Song J.Y."/>
            <person name="Lee S.K."/>
        </authorList>
    </citation>
    <scope>NUCLEOTIDE SEQUENCE [LARGE SCALE GENOMIC DNA]</scope>
    <source>
        <tissue evidence="2">Muscle</tissue>
    </source>
</reference>
<dbReference type="Proteomes" id="UP000314294">
    <property type="component" value="Unassembled WGS sequence"/>
</dbReference>
<sequence>MQFIWRGADPEAAAAAVAARGPTTQPDQTPPKAEQRGGGVQMEVKLSSLGLGAPPPPGRLLANVRLQECGGEPGSGRPATAGPTALHSLHNDNTVLLQP</sequence>
<comment type="caution">
    <text evidence="2">The sequence shown here is derived from an EMBL/GenBank/DDBJ whole genome shotgun (WGS) entry which is preliminary data.</text>
</comment>
<gene>
    <name evidence="2" type="ORF">EYF80_048119</name>
</gene>
<protein>
    <submittedName>
        <fullName evidence="2">Uncharacterized protein</fullName>
    </submittedName>
</protein>
<feature type="region of interest" description="Disordered" evidence="1">
    <location>
        <begin position="67"/>
        <end position="99"/>
    </location>
</feature>
<evidence type="ECO:0000313" key="3">
    <source>
        <dbReference type="Proteomes" id="UP000314294"/>
    </source>
</evidence>
<evidence type="ECO:0000313" key="2">
    <source>
        <dbReference type="EMBL" id="TNN41705.1"/>
    </source>
</evidence>
<organism evidence="2 3">
    <name type="scientific">Liparis tanakae</name>
    <name type="common">Tanaka's snailfish</name>
    <dbReference type="NCBI Taxonomy" id="230148"/>
    <lineage>
        <taxon>Eukaryota</taxon>
        <taxon>Metazoa</taxon>
        <taxon>Chordata</taxon>
        <taxon>Craniata</taxon>
        <taxon>Vertebrata</taxon>
        <taxon>Euteleostomi</taxon>
        <taxon>Actinopterygii</taxon>
        <taxon>Neopterygii</taxon>
        <taxon>Teleostei</taxon>
        <taxon>Neoteleostei</taxon>
        <taxon>Acanthomorphata</taxon>
        <taxon>Eupercaria</taxon>
        <taxon>Perciformes</taxon>
        <taxon>Cottioidei</taxon>
        <taxon>Cottales</taxon>
        <taxon>Liparidae</taxon>
        <taxon>Liparis</taxon>
    </lineage>
</organism>
<dbReference type="AlphaFoldDB" id="A0A4Z2FLC1"/>
<accession>A0A4Z2FLC1</accession>